<name>A0A076JMP1_BIFAD</name>
<sequence length="1152" mass="130731">MEDGMKIVSDRWMLQSRQIVNWGSYGGYHVFRPSMDDAMPVTLLAGASESGKSTLVDAQISLLYPSGTPYNKASNSGRSERNDYTYLRGMIGISDGENGETPIFLRGRDADGTPQNIWGAIVDTYANRSDGGLLSCAKFLYLTAGDGPDGLRRQYVTWNQTIDPRLMDRHRDTSFTRGLMEQTYPGCTTHVNAQAFHASIWQDMGLSAEACRLLHKIQSADAPSKLDDIFKQGVLDVPESIRLARETVDDYNRFSENFHSMEDKMERVAILQDIQARYGEYAKQASERREYTPIDPDREQGETTLAAWTWSRMASEVRAGLPSAQRKAKESQDAIDRSQQRIDELDTQIEAVKERMNGIDGGSLQQLGKDFERARQDADEARRQRHAIAERFERVEGRLPADEQTWNAKRAALALSLDTYDKRLEDARSEYQRMVVERHARQGERDLLRQDYRRKIEHRTRISDDMDHARTLIARATGLDETELPYVAELMDVDEGDEQWRLAMDVTYAPIAQTILVDKRHEQGFAAKVSAIDPTRMTRRAWRFVDTDAQYDSACNEGWMSSKLRYKEDSPFVGWLKEQTASQRFDARCVEAIDDMDRAERQVQVDGQIKSGDRGFHGVKGLRQVIGFVNERYLAELERQLDGAERALEDADRRGRQMANAMTLLQDEHELALTVADLPWGKIDVDGLETKAERIRLQIERIESDPELAQLQDELKQLLRQKDDEGKNRYRAEAELENAQHAVHAEQAWLDMHGDSDFDDAALSDMVSNLLADTYETCFDTSRPQERPQRIAGGFDREGTAPFDVRVLRRIGNTVRARLQQIDERAVQLRADTERAMGDYLKHHSTEGDTVMASVEDYPYFLDELKNLNMLVTRAATDEEYANSVEKLYMSFQQLNRAFNTDEENVREQLDRINGMLKGQQFGPRGGRLSLHVDFHPIDRQFKSSLGRIMSKLDDWTRNARSNPMETRKAFAGCETFIGRLQAELGQIRDTNGIKEYGARNLDPRVRSSFYAIVHHNDLPDERISSTGGKSGGALQELTSFVYGAALIYLLGGDLTSKPTYTTLFLDEALIKADGRYTKRALTVLPRLGFQIIVSAPESKTAEILSIADKAYVAYKDPATGNSYLQELDREPATQAETQDATVEQTQPATEA</sequence>
<reference evidence="1 2" key="1">
    <citation type="submission" date="2016-07" db="EMBL/GenBank/DDBJ databases">
        <title>Draft Genome Sequence of Bifidobacterium adolescentis strain Km 4.</title>
        <authorList>
            <person name="Danilenko V.N."/>
        </authorList>
    </citation>
    <scope>NUCLEOTIDE SEQUENCE [LARGE SCALE GENOMIC DNA]</scope>
    <source>
        <strain evidence="1 2">Km 4</strain>
    </source>
</reference>
<comment type="caution">
    <text evidence="1">The sequence shown here is derived from an EMBL/GenBank/DDBJ whole genome shotgun (WGS) entry which is preliminary data.</text>
</comment>
<organism evidence="1 2">
    <name type="scientific">Bifidobacterium adolescentis</name>
    <dbReference type="NCBI Taxonomy" id="1680"/>
    <lineage>
        <taxon>Bacteria</taxon>
        <taxon>Bacillati</taxon>
        <taxon>Actinomycetota</taxon>
        <taxon>Actinomycetes</taxon>
        <taxon>Bifidobacteriales</taxon>
        <taxon>Bifidobacteriaceae</taxon>
        <taxon>Bifidobacterium</taxon>
    </lineage>
</organism>
<evidence type="ECO:0000313" key="1">
    <source>
        <dbReference type="EMBL" id="OFA35118.1"/>
    </source>
</evidence>
<evidence type="ECO:0000313" key="2">
    <source>
        <dbReference type="Proteomes" id="UP000175684"/>
    </source>
</evidence>
<proteinExistence type="predicted"/>
<dbReference type="Pfam" id="PF13555">
    <property type="entry name" value="AAA_29"/>
    <property type="match status" value="1"/>
</dbReference>
<dbReference type="EMBL" id="MAXD01000002">
    <property type="protein sequence ID" value="OFA35118.1"/>
    <property type="molecule type" value="Genomic_DNA"/>
</dbReference>
<dbReference type="Proteomes" id="UP000175684">
    <property type="component" value="Unassembled WGS sequence"/>
</dbReference>
<dbReference type="eggNOG" id="COG4913">
    <property type="taxonomic scope" value="Bacteria"/>
</dbReference>
<dbReference type="AlphaFoldDB" id="A0A076JMP1"/>
<gene>
    <name evidence="1" type="ORF">BBK15_03250</name>
</gene>
<dbReference type="KEGG" id="badl:BADO_0895"/>
<dbReference type="Pfam" id="PF13558">
    <property type="entry name" value="SbcC_Walker_B"/>
    <property type="match status" value="1"/>
</dbReference>
<dbReference type="RefSeq" id="WP_035010978.1">
    <property type="nucleotide sequence ID" value="NZ_CP007443.1"/>
</dbReference>
<dbReference type="OrthoDB" id="174137at2"/>
<protein>
    <submittedName>
        <fullName evidence="1">Uncharacterized protein</fullName>
    </submittedName>
</protein>
<accession>A0A076JMP1</accession>